<evidence type="ECO:0000259" key="10">
    <source>
        <dbReference type="PROSITE" id="PS51379"/>
    </source>
</evidence>
<dbReference type="GO" id="GO:0046872">
    <property type="term" value="F:metal ion binding"/>
    <property type="evidence" value="ECO:0007669"/>
    <property type="project" value="UniProtKB-KW"/>
</dbReference>
<dbReference type="GO" id="GO:0051539">
    <property type="term" value="F:4 iron, 4 sulfur cluster binding"/>
    <property type="evidence" value="ECO:0007669"/>
    <property type="project" value="UniProtKB-KW"/>
</dbReference>
<feature type="binding site" evidence="8">
    <location>
        <position position="405"/>
    </location>
    <ligand>
        <name>[4Fe-4S] cluster</name>
        <dbReference type="ChEBI" id="CHEBI:49883"/>
        <label>2</label>
    </ligand>
</feature>
<feature type="binding site" evidence="8">
    <location>
        <position position="366"/>
    </location>
    <ligand>
        <name>[4Fe-4S] cluster</name>
        <dbReference type="ChEBI" id="CHEBI:49883"/>
        <label>1</label>
    </ligand>
</feature>
<feature type="binding site" evidence="8">
    <location>
        <position position="415"/>
    </location>
    <ligand>
        <name>[4Fe-4S] cluster</name>
        <dbReference type="ChEBI" id="CHEBI:49883"/>
        <label>1</label>
    </ligand>
</feature>
<keyword evidence="1 8" id="KW-0813">Transport</keyword>
<keyword evidence="12" id="KW-1185">Reference proteome</keyword>
<keyword evidence="8" id="KW-0472">Membrane</keyword>
<dbReference type="AlphaFoldDB" id="A0A136Q0X8"/>
<dbReference type="InterPro" id="IPR026902">
    <property type="entry name" value="RnfC_N"/>
</dbReference>
<dbReference type="InterPro" id="IPR017900">
    <property type="entry name" value="4Fe4S_Fe_S_CS"/>
</dbReference>
<dbReference type="GO" id="GO:0005886">
    <property type="term" value="C:plasma membrane"/>
    <property type="evidence" value="ECO:0007669"/>
    <property type="project" value="UniProtKB-SubCell"/>
</dbReference>
<dbReference type="InterPro" id="IPR011538">
    <property type="entry name" value="Nuo51_FMN-bd"/>
</dbReference>
<feature type="binding site" evidence="8">
    <location>
        <position position="372"/>
    </location>
    <ligand>
        <name>[4Fe-4S] cluster</name>
        <dbReference type="ChEBI" id="CHEBI:49883"/>
        <label>1</label>
    </ligand>
</feature>
<keyword evidence="5 8" id="KW-0249">Electron transport</keyword>
<evidence type="ECO:0000256" key="3">
    <source>
        <dbReference type="ARBA" id="ARBA00022723"/>
    </source>
</evidence>
<feature type="binding site" evidence="8">
    <location>
        <position position="369"/>
    </location>
    <ligand>
        <name>[4Fe-4S] cluster</name>
        <dbReference type="ChEBI" id="CHEBI:49883"/>
        <label>1</label>
    </ligand>
</feature>
<protein>
    <recommendedName>
        <fullName evidence="8">Ion-translocating oxidoreductase complex subunit C</fullName>
        <ecNumber evidence="8">7.-.-.-</ecNumber>
    </recommendedName>
    <alternativeName>
        <fullName evidence="8">Rnf electron transport complex subunit C</fullName>
    </alternativeName>
</protein>
<dbReference type="SUPFAM" id="SSF46548">
    <property type="entry name" value="alpha-helical ferredoxin"/>
    <property type="match status" value="1"/>
</dbReference>
<dbReference type="Gene3D" id="3.30.70.20">
    <property type="match status" value="1"/>
</dbReference>
<reference evidence="11 12" key="1">
    <citation type="submission" date="2016-02" db="EMBL/GenBank/DDBJ databases">
        <authorList>
            <person name="Wen L."/>
            <person name="He K."/>
            <person name="Yang H."/>
        </authorList>
    </citation>
    <scope>NUCLEOTIDE SEQUENCE [LARGE SCALE GENOMIC DNA]</scope>
    <source>
        <strain evidence="11 12">DSM 22607</strain>
    </source>
</reference>
<dbReference type="InterPro" id="IPR037225">
    <property type="entry name" value="Nuo51_FMN-bd_sf"/>
</dbReference>
<dbReference type="Gene3D" id="3.10.20.600">
    <property type="match status" value="1"/>
</dbReference>
<proteinExistence type="inferred from homology"/>
<dbReference type="InterPro" id="IPR010208">
    <property type="entry name" value="Ion_transpt_RnfC/RsxC"/>
</dbReference>
<dbReference type="EMBL" id="LSZW01000065">
    <property type="protein sequence ID" value="KXK64352.1"/>
    <property type="molecule type" value="Genomic_DNA"/>
</dbReference>
<keyword evidence="4 8" id="KW-0677">Repeat</keyword>
<feature type="binding site" evidence="8">
    <location>
        <position position="411"/>
    </location>
    <ligand>
        <name>[4Fe-4S] cluster</name>
        <dbReference type="ChEBI" id="CHEBI:49883"/>
        <label>2</label>
    </ligand>
</feature>
<organism evidence="11 12">
    <name type="scientific">Christensenella minuta</name>
    <dbReference type="NCBI Taxonomy" id="626937"/>
    <lineage>
        <taxon>Bacteria</taxon>
        <taxon>Bacillati</taxon>
        <taxon>Bacillota</taxon>
        <taxon>Clostridia</taxon>
        <taxon>Christensenellales</taxon>
        <taxon>Christensenellaceae</taxon>
        <taxon>Christensenella</taxon>
    </lineage>
</organism>
<keyword evidence="2 8" id="KW-0004">4Fe-4S</keyword>
<dbReference type="Pfam" id="PF12838">
    <property type="entry name" value="Fer4_7"/>
    <property type="match status" value="1"/>
</dbReference>
<dbReference type="RefSeq" id="WP_066523166.1">
    <property type="nucleotide sequence ID" value="NZ_CABMOF010000013.1"/>
</dbReference>
<dbReference type="PROSITE" id="PS51379">
    <property type="entry name" value="4FE4S_FER_2"/>
    <property type="match status" value="2"/>
</dbReference>
<evidence type="ECO:0000256" key="2">
    <source>
        <dbReference type="ARBA" id="ARBA00022485"/>
    </source>
</evidence>
<name>A0A136Q0X8_9FIRM</name>
<dbReference type="Pfam" id="PF01512">
    <property type="entry name" value="Complex1_51K"/>
    <property type="match status" value="1"/>
</dbReference>
<dbReference type="EC" id="7.-.-.-" evidence="8"/>
<dbReference type="NCBIfam" id="TIGR01945">
    <property type="entry name" value="rnfC"/>
    <property type="match status" value="1"/>
</dbReference>
<accession>A0A136Q0X8</accession>
<dbReference type="Proteomes" id="UP000070366">
    <property type="component" value="Unassembled WGS sequence"/>
</dbReference>
<dbReference type="PROSITE" id="PS00198">
    <property type="entry name" value="4FE4S_FER_1"/>
    <property type="match status" value="1"/>
</dbReference>
<feature type="domain" description="4Fe-4S ferredoxin-type" evidence="10">
    <location>
        <begin position="357"/>
        <end position="386"/>
    </location>
</feature>
<comment type="function">
    <text evidence="8">Part of a membrane-bound complex that couples electron transfer with translocation of ions across the membrane.</text>
</comment>
<dbReference type="NCBIfam" id="NF003454">
    <property type="entry name" value="PRK05035.1"/>
    <property type="match status" value="1"/>
</dbReference>
<comment type="caution">
    <text evidence="11">The sequence shown here is derived from an EMBL/GenBank/DDBJ whole genome shotgun (WGS) entry which is preliminary data.</text>
</comment>
<evidence type="ECO:0000313" key="11">
    <source>
        <dbReference type="EMBL" id="KXK64352.1"/>
    </source>
</evidence>
<dbReference type="Pfam" id="PF13375">
    <property type="entry name" value="RnfC_N"/>
    <property type="match status" value="1"/>
</dbReference>
<dbReference type="Gene3D" id="3.40.50.11540">
    <property type="entry name" value="NADH-ubiquinone oxidoreductase 51kDa subunit"/>
    <property type="match status" value="1"/>
</dbReference>
<dbReference type="KEGG" id="cmiu:B1H56_08435"/>
<dbReference type="PANTHER" id="PTHR43034:SF2">
    <property type="entry name" value="ION-TRANSLOCATING OXIDOREDUCTASE COMPLEX SUBUNIT C"/>
    <property type="match status" value="1"/>
</dbReference>
<feature type="domain" description="4Fe-4S ferredoxin-type" evidence="10">
    <location>
        <begin position="395"/>
        <end position="425"/>
    </location>
</feature>
<evidence type="ECO:0000256" key="1">
    <source>
        <dbReference type="ARBA" id="ARBA00022448"/>
    </source>
</evidence>
<feature type="binding site" evidence="8">
    <location>
        <position position="376"/>
    </location>
    <ligand>
        <name>[4Fe-4S] cluster</name>
        <dbReference type="ChEBI" id="CHEBI:49883"/>
        <label>2</label>
    </ligand>
</feature>
<comment type="subunit">
    <text evidence="8">The complex is composed of six subunits: RnfA, RnfB, RnfC, RnfD, RnfE and RnfG.</text>
</comment>
<evidence type="ECO:0000256" key="6">
    <source>
        <dbReference type="ARBA" id="ARBA00023004"/>
    </source>
</evidence>
<keyword evidence="6 8" id="KW-0408">Iron</keyword>
<dbReference type="SUPFAM" id="SSF142019">
    <property type="entry name" value="Nqo1 FMN-binding domain-like"/>
    <property type="match status" value="1"/>
</dbReference>
<feature type="region of interest" description="Disordered" evidence="9">
    <location>
        <begin position="438"/>
        <end position="461"/>
    </location>
</feature>
<dbReference type="InterPro" id="IPR019554">
    <property type="entry name" value="Soluble_ligand-bd"/>
</dbReference>
<dbReference type="HAMAP" id="MF_00461">
    <property type="entry name" value="RsxC_RnfC"/>
    <property type="match status" value="1"/>
</dbReference>
<comment type="subcellular location">
    <subcellularLocation>
        <location evidence="8">Cell membrane</location>
        <topology evidence="8">Peripheral membrane protein</topology>
    </subcellularLocation>
</comment>
<dbReference type="PATRIC" id="fig|626937.4.peg.2956"/>
<keyword evidence="3 8" id="KW-0479">Metal-binding</keyword>
<evidence type="ECO:0000256" key="4">
    <source>
        <dbReference type="ARBA" id="ARBA00022737"/>
    </source>
</evidence>
<keyword evidence="7 8" id="KW-0411">Iron-sulfur</keyword>
<evidence type="ECO:0000256" key="9">
    <source>
        <dbReference type="SAM" id="MobiDB-lite"/>
    </source>
</evidence>
<keyword evidence="8" id="KW-1278">Translocase</keyword>
<dbReference type="InterPro" id="IPR017896">
    <property type="entry name" value="4Fe4S_Fe-S-bd"/>
</dbReference>
<comment type="similarity">
    <text evidence="8">Belongs to the 4Fe4S bacterial-type ferredoxin family. RnfC subfamily.</text>
</comment>
<keyword evidence="8" id="KW-1003">Cell membrane</keyword>
<dbReference type="GO" id="GO:0009055">
    <property type="term" value="F:electron transfer activity"/>
    <property type="evidence" value="ECO:0007669"/>
    <property type="project" value="InterPro"/>
</dbReference>
<evidence type="ECO:0000256" key="7">
    <source>
        <dbReference type="ARBA" id="ARBA00023014"/>
    </source>
</evidence>
<evidence type="ECO:0000313" key="12">
    <source>
        <dbReference type="Proteomes" id="UP000070366"/>
    </source>
</evidence>
<feature type="compositionally biased region" description="Basic and acidic residues" evidence="9">
    <location>
        <begin position="440"/>
        <end position="461"/>
    </location>
</feature>
<dbReference type="Pfam" id="PF10531">
    <property type="entry name" value="SLBB"/>
    <property type="match status" value="1"/>
</dbReference>
<dbReference type="STRING" id="626937.HMPREF3293_03007"/>
<evidence type="ECO:0000256" key="8">
    <source>
        <dbReference type="HAMAP-Rule" id="MF_00461"/>
    </source>
</evidence>
<feature type="binding site" evidence="8">
    <location>
        <position position="408"/>
    </location>
    <ligand>
        <name>[4Fe-4S] cluster</name>
        <dbReference type="ChEBI" id="CHEBI:49883"/>
        <label>2</label>
    </ligand>
</feature>
<gene>
    <name evidence="8" type="primary">rnfC</name>
    <name evidence="11" type="ORF">HMPREF3293_03007</name>
</gene>
<dbReference type="PANTHER" id="PTHR43034">
    <property type="entry name" value="ION-TRANSLOCATING OXIDOREDUCTASE COMPLEX SUBUNIT C"/>
    <property type="match status" value="1"/>
</dbReference>
<evidence type="ECO:0000256" key="5">
    <source>
        <dbReference type="ARBA" id="ARBA00022982"/>
    </source>
</evidence>
<dbReference type="OrthoDB" id="9767754at2"/>
<sequence length="461" mass="49527">MSLTFAGGIHPLHHLYEGKKLTEKCAIEEMPAGHIVKIPLSQHIGAPAKPIVKTGDRVLMGQKIAEAQGFVSVPVHASVSGVVTAITEIPGISGHPVQAVVIENDGKDEAEFTVPENFEELSREQLVECIRDAGNVGMGGATFPTHVKLSPPEGKNINLLILNGAECEPFLTADYRLMVECPKRVLAGVKILMRTTGVKKAIIGIEDNKPEAIEKMAAAVDTHAIRVVPVQTKYPQGSEKQLINAITGRVVPAGGLPMDAGVVVVNIASAKAIADAFYVGEPLIRRVVTVSGAVKEPKNLLVRFGVSAQEVLDYAGGFSSEPLKIISGGPMMGLPLPTLDCVVTKGFSGLLVLDKEYTKKQKETNCIRCGKCAEVCPMRLMPMMISASALHEDFDRAEANHAMDCMSCGCCSYICPAKKPIAQNIKFAKDMIAAKRMKERAKQAAEEAERKQEETPEEKAE</sequence>
<comment type="cofactor">
    <cofactor evidence="8">
        <name>[4Fe-4S] cluster</name>
        <dbReference type="ChEBI" id="CHEBI:49883"/>
    </cofactor>
    <text evidence="8">Binds 2 [4Fe-4S] clusters per subunit.</text>
</comment>
<dbReference type="GO" id="GO:0022900">
    <property type="term" value="P:electron transport chain"/>
    <property type="evidence" value="ECO:0007669"/>
    <property type="project" value="UniProtKB-UniRule"/>
</dbReference>